<evidence type="ECO:0000256" key="1">
    <source>
        <dbReference type="ARBA" id="ARBA00006484"/>
    </source>
</evidence>
<keyword evidence="5" id="KW-1185">Reference proteome</keyword>
<dbReference type="SUPFAM" id="SSF51735">
    <property type="entry name" value="NAD(P)-binding Rossmann-fold domains"/>
    <property type="match status" value="1"/>
</dbReference>
<dbReference type="PANTHER" id="PTHR42760">
    <property type="entry name" value="SHORT-CHAIN DEHYDROGENASES/REDUCTASES FAMILY MEMBER"/>
    <property type="match status" value="1"/>
</dbReference>
<dbReference type="Proteomes" id="UP001180754">
    <property type="component" value="Unassembled WGS sequence"/>
</dbReference>
<dbReference type="PROSITE" id="PS00061">
    <property type="entry name" value="ADH_SHORT"/>
    <property type="match status" value="1"/>
</dbReference>
<dbReference type="InterPro" id="IPR020904">
    <property type="entry name" value="Sc_DH/Rdtase_CS"/>
</dbReference>
<name>A0ABU2XV72_9ACTN</name>
<dbReference type="Pfam" id="PF13561">
    <property type="entry name" value="adh_short_C2"/>
    <property type="match status" value="1"/>
</dbReference>
<dbReference type="SMART" id="SM00822">
    <property type="entry name" value="PKS_KR"/>
    <property type="match status" value="1"/>
</dbReference>
<keyword evidence="2" id="KW-0560">Oxidoreductase</keyword>
<gene>
    <name evidence="4" type="ORF">RND15_42830</name>
</gene>
<dbReference type="EMBL" id="JAVRFD010000033">
    <property type="protein sequence ID" value="MDT0549359.1"/>
    <property type="molecule type" value="Genomic_DNA"/>
</dbReference>
<feature type="domain" description="Ketoreductase" evidence="3">
    <location>
        <begin position="7"/>
        <end position="186"/>
    </location>
</feature>
<sequence length="250" mass="26101">MRQLEGKTAVVTGGSTGIGLATAVRLAAEGAYVFVTGRREAELEAAVKTIGTDRATAVVGDIGKPEDLDRLYEAVRARGQNLDVLVANAAIGSFMTLEQTTEEHFDQTFAVNTRGTLFTVQKALPLLNDGASIVLVGSTAADRGMEAFGAYAASKAAVRSFARTWSTELKGRGIRVNVVSPAWIETPGGTAAFGDEETARAIKEQVAATVPKGRMGQPEEAAAVVAFLASDQSSYVVGANVYVDGGENQT</sequence>
<dbReference type="InterPro" id="IPR057326">
    <property type="entry name" value="KR_dom"/>
</dbReference>
<comment type="caution">
    <text evidence="4">The sequence shown here is derived from an EMBL/GenBank/DDBJ whole genome shotgun (WGS) entry which is preliminary data.</text>
</comment>
<dbReference type="RefSeq" id="WP_311729923.1">
    <property type="nucleotide sequence ID" value="NZ_JAVRFD010000033.1"/>
</dbReference>
<evidence type="ECO:0000256" key="2">
    <source>
        <dbReference type="ARBA" id="ARBA00023002"/>
    </source>
</evidence>
<dbReference type="CDD" id="cd05233">
    <property type="entry name" value="SDR_c"/>
    <property type="match status" value="1"/>
</dbReference>
<protein>
    <submittedName>
        <fullName evidence="4">SDR family oxidoreductase</fullName>
    </submittedName>
</protein>
<organism evidence="4 5">
    <name type="scientific">Streptomyces lonegramiae</name>
    <dbReference type="NCBI Taxonomy" id="3075524"/>
    <lineage>
        <taxon>Bacteria</taxon>
        <taxon>Bacillati</taxon>
        <taxon>Actinomycetota</taxon>
        <taxon>Actinomycetes</taxon>
        <taxon>Kitasatosporales</taxon>
        <taxon>Streptomycetaceae</taxon>
        <taxon>Streptomyces</taxon>
    </lineage>
</organism>
<proteinExistence type="inferred from homology"/>
<dbReference type="PRINTS" id="PR00081">
    <property type="entry name" value="GDHRDH"/>
</dbReference>
<evidence type="ECO:0000313" key="5">
    <source>
        <dbReference type="Proteomes" id="UP001180754"/>
    </source>
</evidence>
<dbReference type="InterPro" id="IPR036291">
    <property type="entry name" value="NAD(P)-bd_dom_sf"/>
</dbReference>
<evidence type="ECO:0000313" key="4">
    <source>
        <dbReference type="EMBL" id="MDT0549359.1"/>
    </source>
</evidence>
<accession>A0ABU2XV72</accession>
<comment type="similarity">
    <text evidence="1">Belongs to the short-chain dehydrogenases/reductases (SDR) family.</text>
</comment>
<dbReference type="PANTHER" id="PTHR42760:SF133">
    <property type="entry name" value="3-OXOACYL-[ACYL-CARRIER-PROTEIN] REDUCTASE"/>
    <property type="match status" value="1"/>
</dbReference>
<dbReference type="Gene3D" id="3.40.50.720">
    <property type="entry name" value="NAD(P)-binding Rossmann-like Domain"/>
    <property type="match status" value="1"/>
</dbReference>
<evidence type="ECO:0000259" key="3">
    <source>
        <dbReference type="SMART" id="SM00822"/>
    </source>
</evidence>
<dbReference type="InterPro" id="IPR002347">
    <property type="entry name" value="SDR_fam"/>
</dbReference>
<reference evidence="4" key="1">
    <citation type="submission" date="2024-05" db="EMBL/GenBank/DDBJ databases">
        <title>30 novel species of actinomycetes from the DSMZ collection.</title>
        <authorList>
            <person name="Nouioui I."/>
        </authorList>
    </citation>
    <scope>NUCLEOTIDE SEQUENCE</scope>
    <source>
        <strain evidence="4">DSM 41529</strain>
    </source>
</reference>